<evidence type="ECO:0000256" key="1">
    <source>
        <dbReference type="SAM" id="MobiDB-lite"/>
    </source>
</evidence>
<keyword evidence="5" id="KW-1185">Reference proteome</keyword>
<gene>
    <name evidence="4" type="ORF">ICJ83_12930</name>
</gene>
<feature type="domain" description="DUF7507" evidence="3">
    <location>
        <begin position="161"/>
        <end position="280"/>
    </location>
</feature>
<dbReference type="InterPro" id="IPR055354">
    <property type="entry name" value="DUF7507"/>
</dbReference>
<dbReference type="PANTHER" id="PTHR34819">
    <property type="entry name" value="LARGE CYSTEINE-RICH PERIPLASMIC PROTEIN OMCB"/>
    <property type="match status" value="1"/>
</dbReference>
<dbReference type="Pfam" id="PF17892">
    <property type="entry name" value="Cadherin_5"/>
    <property type="match status" value="1"/>
</dbReference>
<reference evidence="4 5" key="1">
    <citation type="submission" date="2020-09" db="EMBL/GenBank/DDBJ databases">
        <title>TT11 complete genome.</title>
        <authorList>
            <person name="Wu Z."/>
        </authorList>
    </citation>
    <scope>NUCLEOTIDE SEQUENCE [LARGE SCALE GENOMIC DNA]</scope>
    <source>
        <strain evidence="4 5">TT11</strain>
    </source>
</reference>
<sequence>TASYVVTQTDLNAGADLVNTASVTTNEITTPVEDTATSTVSQDSSMVVTKSLTNADDAIVDTEGETIEYTITVNNDGNTDLTNVVVGDELPDGSLGVVTGPTGDDGDGILNVGETWTYTASYVVTQADLDAGSDLVNTVSVTTDEITDPETDNATSSIIITPAVAIIKTSEVNDGGDGIDAGDTITYTYTVSNSGDVTLYDVDVTENAADFTGSGTLPTPAYSSGGSDIDGEGDGYDLTVGESLEFTATYVLTQADMDAGGVTNQATATANDPQGNPTDDESDDNSVLEDDPTVTLLCPAINGVSSTDPSECGVVDGSIVINASGAGLVYSIDGGATFVNSNEFYGLEAATYNVVVRSETSDCEIIHGDITLIAKVAPEILNVESVSTDCGTNNGTITISAESRSALSSLIFIIDNGVNIFENSTGIFTGLAEGLYQIKVRNSDQTCEVTFTDVQLTVYCNDTFAIDDENTTITGLPVSGDVTTNDFDPEGDNQIFQGFIDENGDPIASGSTVSGVDSEGNEVANAGTITWNPDGTYTFEPADDFSGTVDIVYET</sequence>
<proteinExistence type="predicted"/>
<evidence type="ECO:0000313" key="4">
    <source>
        <dbReference type="EMBL" id="MBD0833036.1"/>
    </source>
</evidence>
<dbReference type="Proteomes" id="UP000600588">
    <property type="component" value="Unassembled WGS sequence"/>
</dbReference>
<feature type="domain" description="DUF7507" evidence="3">
    <location>
        <begin position="45"/>
        <end position="151"/>
    </location>
</feature>
<feature type="compositionally biased region" description="Acidic residues" evidence="1">
    <location>
        <begin position="278"/>
        <end position="290"/>
    </location>
</feature>
<name>A0A8J6Q345_9FLAO</name>
<dbReference type="AlphaFoldDB" id="A0A8J6Q345"/>
<dbReference type="PANTHER" id="PTHR34819:SF3">
    <property type="entry name" value="CELL SURFACE PROTEIN"/>
    <property type="match status" value="1"/>
</dbReference>
<dbReference type="NCBIfam" id="TIGR01451">
    <property type="entry name" value="B_ant_repeat"/>
    <property type="match status" value="1"/>
</dbReference>
<accession>A0A8J6Q345</accession>
<feature type="domain" description="Cadherin-like" evidence="2">
    <location>
        <begin position="494"/>
        <end position="554"/>
    </location>
</feature>
<dbReference type="Pfam" id="PF24346">
    <property type="entry name" value="DUF7507"/>
    <property type="match status" value="2"/>
</dbReference>
<dbReference type="RefSeq" id="WP_188230828.1">
    <property type="nucleotide sequence ID" value="NZ_JACVXB010000006.1"/>
</dbReference>
<evidence type="ECO:0000259" key="2">
    <source>
        <dbReference type="Pfam" id="PF17892"/>
    </source>
</evidence>
<feature type="region of interest" description="Disordered" evidence="1">
    <location>
        <begin position="264"/>
        <end position="290"/>
    </location>
</feature>
<feature type="non-terminal residue" evidence="4">
    <location>
        <position position="1"/>
    </location>
</feature>
<evidence type="ECO:0000313" key="5">
    <source>
        <dbReference type="Proteomes" id="UP000600588"/>
    </source>
</evidence>
<dbReference type="EMBL" id="JACVXB010000006">
    <property type="protein sequence ID" value="MBD0833036.1"/>
    <property type="molecule type" value="Genomic_DNA"/>
</dbReference>
<dbReference type="InterPro" id="IPR041690">
    <property type="entry name" value="Cadherin_5"/>
</dbReference>
<dbReference type="InterPro" id="IPR051172">
    <property type="entry name" value="Chlamydia_OmcB"/>
</dbReference>
<protein>
    <submittedName>
        <fullName evidence="4">DUF11 domain-containing protein</fullName>
    </submittedName>
</protein>
<feature type="non-terminal residue" evidence="4">
    <location>
        <position position="555"/>
    </location>
</feature>
<evidence type="ECO:0000259" key="3">
    <source>
        <dbReference type="Pfam" id="PF24346"/>
    </source>
</evidence>
<organism evidence="4 5">
    <name type="scientific">Aestuariibaculum sediminum</name>
    <dbReference type="NCBI Taxonomy" id="2770637"/>
    <lineage>
        <taxon>Bacteria</taxon>
        <taxon>Pseudomonadati</taxon>
        <taxon>Bacteroidota</taxon>
        <taxon>Flavobacteriia</taxon>
        <taxon>Flavobacteriales</taxon>
        <taxon>Flavobacteriaceae</taxon>
    </lineage>
</organism>
<dbReference type="InterPro" id="IPR047589">
    <property type="entry name" value="DUF11_rpt"/>
</dbReference>
<feature type="compositionally biased region" description="Polar residues" evidence="1">
    <location>
        <begin position="264"/>
        <end position="277"/>
    </location>
</feature>
<comment type="caution">
    <text evidence="4">The sequence shown here is derived from an EMBL/GenBank/DDBJ whole genome shotgun (WGS) entry which is preliminary data.</text>
</comment>